<comment type="similarity">
    <text evidence="6">Belongs to the helicase family.</text>
</comment>
<dbReference type="SMART" id="SM00980">
    <property type="entry name" value="THAP"/>
    <property type="match status" value="3"/>
</dbReference>
<evidence type="ECO:0000256" key="3">
    <source>
        <dbReference type="ARBA" id="ARBA00022833"/>
    </source>
</evidence>
<dbReference type="InterPro" id="IPR010285">
    <property type="entry name" value="DNA_helicase_pif1-like_DEAD"/>
</dbReference>
<protein>
    <recommendedName>
        <fullName evidence="6">ATP-dependent DNA helicase</fullName>
        <ecNumber evidence="6">5.6.2.3</ecNumber>
    </recommendedName>
</protein>
<dbReference type="Pfam" id="PF05485">
    <property type="entry name" value="THAP"/>
    <property type="match status" value="3"/>
</dbReference>
<comment type="catalytic activity">
    <reaction evidence="6">
        <text>ATP + H2O = ADP + phosphate + H(+)</text>
        <dbReference type="Rhea" id="RHEA:13065"/>
        <dbReference type="ChEBI" id="CHEBI:15377"/>
        <dbReference type="ChEBI" id="CHEBI:15378"/>
        <dbReference type="ChEBI" id="CHEBI:30616"/>
        <dbReference type="ChEBI" id="CHEBI:43474"/>
        <dbReference type="ChEBI" id="CHEBI:456216"/>
        <dbReference type="EC" id="5.6.2.3"/>
    </reaction>
</comment>
<keyword evidence="6" id="KW-0378">Hydrolase</keyword>
<evidence type="ECO:0000256" key="7">
    <source>
        <dbReference type="SAM" id="SignalP"/>
    </source>
</evidence>
<keyword evidence="3" id="KW-0862">Zinc</keyword>
<keyword evidence="6" id="KW-0067">ATP-binding</keyword>
<gene>
    <name evidence="10 11" type="primary">LOC113212188</name>
</gene>
<dbReference type="Proteomes" id="UP000504606">
    <property type="component" value="Unplaced"/>
</dbReference>
<dbReference type="InterPro" id="IPR027417">
    <property type="entry name" value="P-loop_NTPase"/>
</dbReference>
<feature type="domain" description="THAP-type" evidence="8">
    <location>
        <begin position="77"/>
        <end position="174"/>
    </location>
</feature>
<keyword evidence="9" id="KW-1185">Reference proteome</keyword>
<dbReference type="Gene3D" id="3.40.50.300">
    <property type="entry name" value="P-loop containing nucleotide triphosphate hydrolases"/>
    <property type="match status" value="2"/>
</dbReference>
<keyword evidence="1" id="KW-0479">Metal-binding</keyword>
<keyword evidence="6" id="KW-0234">DNA repair</keyword>
<keyword evidence="6" id="KW-0347">Helicase</keyword>
<evidence type="ECO:0000259" key="8">
    <source>
        <dbReference type="PROSITE" id="PS50950"/>
    </source>
</evidence>
<keyword evidence="4 5" id="KW-0238">DNA-binding</keyword>
<dbReference type="GO" id="GO:0003677">
    <property type="term" value="F:DNA binding"/>
    <property type="evidence" value="ECO:0007669"/>
    <property type="project" value="UniProtKB-UniRule"/>
</dbReference>
<evidence type="ECO:0000256" key="6">
    <source>
        <dbReference type="RuleBase" id="RU363044"/>
    </source>
</evidence>
<dbReference type="GO" id="GO:0016787">
    <property type="term" value="F:hydrolase activity"/>
    <property type="evidence" value="ECO:0007669"/>
    <property type="project" value="UniProtKB-KW"/>
</dbReference>
<dbReference type="InterPro" id="IPR046700">
    <property type="entry name" value="DUF6570"/>
</dbReference>
<sequence>MQMYCCKLLWIMAAVFSAIVHISMQDAICEIQLFENESHGMDVGSEIVEVEVYGGNQPNVTRWESQFIDKPNQIGNMLATRVCSAAKCHSNNASVKLYSFPYIFRNMNGRKVVNKSGLERLREWIRLSGNMKLLNVNPGHMCNGFYLCADHFNMHQFNSKNNDILKKTAIPSLFDSNPIGDDAMSAYDIGWNIREFNVDTFVEYMEKNIIDVTEDDQISTHVVNEESEVNISNDALVESVGNRTNCDVKKCCVQGCVNIFEKLYSFPNVFKKGGKVINLQALQTCREWLRKCGNPLLLNRNPSKLFEEVFVCEGHFSNDAFYKYNKSKLKVAAIPIHFQYECLSDELMYKFDMAWKMPQILSNKITEFDEDEQKNVATEDDVVPVVINELEENNNVVEPIRSYTRLQKCCYLSCNGSNRETTMFRFPNVLRKLNGVMQVDQTKLDRFLQWLKNIGNGILLLYDPKFINEKFFVCKDHFEEKFINYQKVDKLIPSAVPMCAEHVLSDESVEQYCLNLNRWSDNNYDAICFDVTKRAASDFDDEMKNLKWNVCVSCKEKFLVKGDDETKCLHKDKCWEYCGINNMDPGDVPIELQGLTFIEERLIARVHPLISVYMLTRNGQYGYRKNVINFSQKIDSFARELPMKITDLNSIIVVRKEGEDNTYHDFHVRAHKVKAALVWLKHNNKFYEDIMINEDNLNLLPEDSNVSDEIQSYCGNDISEKNVIPMDVDDGICEESNIDDPYRTVVSDVHFPHQDEQIRNYLNWPSFESQPIDEYSTPGYIACAFPTLFCYGKADLRDWHEKDVNASNYFRHLLRYRDERFSKHKTFRFFAYNSWMRWTALTDGNVYVKQNEEFKNMTVDQLKEILKENPNILKKVMFHARNLRGSKAYWHSRAGELHDMVNQLHMPTIFLTLSAADLHWKDLYRLLTGKEDLSELTEFERHKLLRDNPQVVDEFFDMRVNAFLKHVLIKKYNVIDYWYRIEYQHRGSCHLHGVFWFENAPNCDKMEEATQEELDVIVDYFNDLISAINPDSHSEREDDHPCRKVYGNVTDFQKDLAELLNTVQRHTKCSTEYCIKYNNRTKESKCRFGFPILDLNDQAKCVANESGEIEFCPARNDDRLNKYNQFIIQLWRANMDIAPVISKKRLLAYLSKYISKSEVSSGCVLDLMKGILDSMNEESKCVHAIQRFFIKACVERDVSAQEVSHILLGLKLHSSGKRSFVIVNFNNKKWCQILTDDENLDDGTSGKSFIEKYKDRPAFLENVSLWDVAKKYNVAKWKLLSSNAENIVRVFPIVKLKVDEENDKYFEQQVYLHVPWRNDENLRNENESWNEAYIRYGLSNVPGVVDLLENVASDEAEGEEDDEELLDGFYEAELERENNEEWMVCSSIGRGRIDQVELGKRHVDINYPWMGSFEMYEQYGTIEEFQNFIREQKKMFENSNELETNAFVNSPNISLSCDQQKVLQLVTKQIESIECNNTNYACDDVVKTCIVQGKAGTGKSLVIAQIRKLLTEKYGKDSYVLGTPTGVSALLIKGKTVHSIFRIPRESKNFKPLAGEQARKLNNEFANVKFLIIDEYSMIGSRMMGMINRRCKEATGNYAEDFGGLFTYFFGDIKQLPPVKDKPIYSYNQNCVLSQCGYNAMQNIQKCIILNKIHRQNDSQFLNILNNISEGVVTKEDYEVLRTRMKGSVSNYNEFDDALHLFATKEEVRNFNISKLSELRDSNNDFVPVLKVEARTNCVKAKKASTDEAQGLEQNLYLAKGCNIMLRTNLWLAKGLVNGAMGKIVDILYNDKTEVSIHHPTVLLCEFENYTGPSIIPGSNVVPVPTMLSSWTNRHNESLSRIQFPISLSYACSIHKSQGLTLSKAVVHIGEKEFALGLTYVAMSRVKSLNSIMLYPFSFSRISKLNSGNLILRNDFLQYISTKCVL</sequence>
<dbReference type="GO" id="GO:0000723">
    <property type="term" value="P:telomere maintenance"/>
    <property type="evidence" value="ECO:0007669"/>
    <property type="project" value="InterPro"/>
</dbReference>
<evidence type="ECO:0000256" key="2">
    <source>
        <dbReference type="ARBA" id="ARBA00022771"/>
    </source>
</evidence>
<dbReference type="KEGG" id="foc:113212188"/>
<dbReference type="GO" id="GO:0043139">
    <property type="term" value="F:5'-3' DNA helicase activity"/>
    <property type="evidence" value="ECO:0007669"/>
    <property type="project" value="UniProtKB-EC"/>
</dbReference>
<dbReference type="Pfam" id="PF14214">
    <property type="entry name" value="Helitron_like_N"/>
    <property type="match status" value="1"/>
</dbReference>
<dbReference type="CDD" id="cd18809">
    <property type="entry name" value="SF1_C_RecD"/>
    <property type="match status" value="1"/>
</dbReference>
<dbReference type="RefSeq" id="XP_052130653.1">
    <property type="nucleotide sequence ID" value="XM_052274693.1"/>
</dbReference>
<evidence type="ECO:0000256" key="1">
    <source>
        <dbReference type="ARBA" id="ARBA00022723"/>
    </source>
</evidence>
<evidence type="ECO:0000256" key="5">
    <source>
        <dbReference type="PROSITE-ProRule" id="PRU00309"/>
    </source>
</evidence>
<dbReference type="InterPro" id="IPR025476">
    <property type="entry name" value="Helitron_helicase-like"/>
</dbReference>
<keyword evidence="6" id="KW-0547">Nucleotide-binding</keyword>
<dbReference type="PANTHER" id="PTHR47642:SF5">
    <property type="entry name" value="ATP-DEPENDENT DNA HELICASE"/>
    <property type="match status" value="1"/>
</dbReference>
<dbReference type="SUPFAM" id="SSF57716">
    <property type="entry name" value="Glucocorticoid receptor-like (DNA-binding domain)"/>
    <property type="match status" value="2"/>
</dbReference>
<accession>A0A6J1T7F3</accession>
<evidence type="ECO:0000313" key="10">
    <source>
        <dbReference type="RefSeq" id="XP_026286581.2"/>
    </source>
</evidence>
<dbReference type="GeneID" id="113212188"/>
<dbReference type="GO" id="GO:0006281">
    <property type="term" value="P:DNA repair"/>
    <property type="evidence" value="ECO:0007669"/>
    <property type="project" value="UniProtKB-KW"/>
</dbReference>
<keyword evidence="6" id="KW-0233">DNA recombination</keyword>
<name>A0A6J1T7F3_FRAOC</name>
<dbReference type="Pfam" id="PF20209">
    <property type="entry name" value="DUF6570"/>
    <property type="match status" value="1"/>
</dbReference>
<dbReference type="GO" id="GO:0005524">
    <property type="term" value="F:ATP binding"/>
    <property type="evidence" value="ECO:0007669"/>
    <property type="project" value="UniProtKB-KW"/>
</dbReference>
<keyword evidence="7" id="KW-0732">Signal</keyword>
<reference evidence="10 11" key="1">
    <citation type="submission" date="2025-04" db="UniProtKB">
        <authorList>
            <consortium name="RefSeq"/>
        </authorList>
    </citation>
    <scope>IDENTIFICATION</scope>
    <source>
        <tissue evidence="10 11">Whole organism</tissue>
    </source>
</reference>
<dbReference type="OrthoDB" id="416437at2759"/>
<dbReference type="EC" id="5.6.2.3" evidence="6"/>
<feature type="domain" description="THAP-type" evidence="8">
    <location>
        <begin position="240"/>
        <end position="338"/>
    </location>
</feature>
<dbReference type="InterPro" id="IPR051055">
    <property type="entry name" value="PIF1_helicase"/>
</dbReference>
<organism evidence="9 10">
    <name type="scientific">Frankliniella occidentalis</name>
    <name type="common">Western flower thrips</name>
    <name type="synonym">Euthrips occidentalis</name>
    <dbReference type="NCBI Taxonomy" id="133901"/>
    <lineage>
        <taxon>Eukaryota</taxon>
        <taxon>Metazoa</taxon>
        <taxon>Ecdysozoa</taxon>
        <taxon>Arthropoda</taxon>
        <taxon>Hexapoda</taxon>
        <taxon>Insecta</taxon>
        <taxon>Pterygota</taxon>
        <taxon>Neoptera</taxon>
        <taxon>Paraneoptera</taxon>
        <taxon>Thysanoptera</taxon>
        <taxon>Terebrantia</taxon>
        <taxon>Thripoidea</taxon>
        <taxon>Thripidae</taxon>
        <taxon>Frankliniella</taxon>
    </lineage>
</organism>
<evidence type="ECO:0000256" key="4">
    <source>
        <dbReference type="ARBA" id="ARBA00023125"/>
    </source>
</evidence>
<keyword evidence="2 5" id="KW-0863">Zinc-finger</keyword>
<dbReference type="InterPro" id="IPR006612">
    <property type="entry name" value="THAP_Znf"/>
</dbReference>
<dbReference type="GO" id="GO:0006310">
    <property type="term" value="P:DNA recombination"/>
    <property type="evidence" value="ECO:0007669"/>
    <property type="project" value="UniProtKB-KW"/>
</dbReference>
<evidence type="ECO:0000313" key="9">
    <source>
        <dbReference type="Proteomes" id="UP000504606"/>
    </source>
</evidence>
<comment type="cofactor">
    <cofactor evidence="6">
        <name>Mg(2+)</name>
        <dbReference type="ChEBI" id="CHEBI:18420"/>
    </cofactor>
</comment>
<dbReference type="GO" id="GO:0008270">
    <property type="term" value="F:zinc ion binding"/>
    <property type="evidence" value="ECO:0007669"/>
    <property type="project" value="UniProtKB-KW"/>
</dbReference>
<dbReference type="RefSeq" id="XP_026286581.2">
    <property type="nucleotide sequence ID" value="XM_026430796.2"/>
</dbReference>
<dbReference type="SUPFAM" id="SSF52540">
    <property type="entry name" value="P-loop containing nucleoside triphosphate hydrolases"/>
    <property type="match status" value="2"/>
</dbReference>
<proteinExistence type="inferred from homology"/>
<dbReference type="Pfam" id="PF05970">
    <property type="entry name" value="PIF1"/>
    <property type="match status" value="1"/>
</dbReference>
<feature type="chain" id="PRO_5044639523" description="ATP-dependent DNA helicase" evidence="7">
    <location>
        <begin position="18"/>
        <end position="1926"/>
    </location>
</feature>
<feature type="signal peptide" evidence="7">
    <location>
        <begin position="1"/>
        <end position="17"/>
    </location>
</feature>
<dbReference type="PROSITE" id="PS50950">
    <property type="entry name" value="ZF_THAP"/>
    <property type="match status" value="2"/>
</dbReference>
<evidence type="ECO:0000313" key="11">
    <source>
        <dbReference type="RefSeq" id="XP_052130653.1"/>
    </source>
</evidence>
<dbReference type="AlphaFoldDB" id="A0A6J1T7F3"/>
<dbReference type="PANTHER" id="PTHR47642">
    <property type="entry name" value="ATP-DEPENDENT DNA HELICASE"/>
    <property type="match status" value="1"/>
</dbReference>
<keyword evidence="6" id="KW-0227">DNA damage</keyword>